<comment type="caution">
    <text evidence="1">The sequence shown here is derived from an EMBL/GenBank/DDBJ whole genome shotgun (WGS) entry which is preliminary data.</text>
</comment>
<organism evidence="1 2">
    <name type="scientific">Phytophthora palmivora</name>
    <dbReference type="NCBI Taxonomy" id="4796"/>
    <lineage>
        <taxon>Eukaryota</taxon>
        <taxon>Sar</taxon>
        <taxon>Stramenopiles</taxon>
        <taxon>Oomycota</taxon>
        <taxon>Peronosporomycetes</taxon>
        <taxon>Peronosporales</taxon>
        <taxon>Peronosporaceae</taxon>
        <taxon>Phytophthora</taxon>
    </lineage>
</organism>
<gene>
    <name evidence="1" type="ORF">PHPALM_37484</name>
</gene>
<reference evidence="1 2" key="1">
    <citation type="journal article" date="2017" name="Genome Biol. Evol.">
        <title>Phytophthora megakarya and P. palmivora, closely related causal agents of cacao black pod rot, underwent increases in genome sizes and gene numbers by different mechanisms.</title>
        <authorList>
            <person name="Ali S.S."/>
            <person name="Shao J."/>
            <person name="Lary D.J."/>
            <person name="Kronmiller B."/>
            <person name="Shen D."/>
            <person name="Strem M.D."/>
            <person name="Amoako-Attah I."/>
            <person name="Akrofi A.Y."/>
            <person name="Begoude B.A."/>
            <person name="Ten Hoopen G.M."/>
            <person name="Coulibaly K."/>
            <person name="Kebe B.I."/>
            <person name="Melnick R.L."/>
            <person name="Guiltinan M.J."/>
            <person name="Tyler B.M."/>
            <person name="Meinhardt L.W."/>
            <person name="Bailey B.A."/>
        </authorList>
    </citation>
    <scope>NUCLEOTIDE SEQUENCE [LARGE SCALE GENOMIC DNA]</scope>
    <source>
        <strain evidence="2">sbr112.9</strain>
    </source>
</reference>
<dbReference type="EMBL" id="NCKW01020436">
    <property type="protein sequence ID" value="POM57939.1"/>
    <property type="molecule type" value="Genomic_DNA"/>
</dbReference>
<name>A0A2P4WXD9_9STRA</name>
<sequence>MFILGPDHWRDCTPIAIQVFLNSEPNSSPYAYQKRRSGGTDSLWVDVKERLSARSLNLGRRRGRRGRGTAAPLYRATSPATTHPQGHHTPVTLKELERWKTPTTRSDVVRAVSGAGRAFVSRGGGLSDAEYHFALTARVDLISTRSVLRRWNQCGGQQCRHPLCSHDETLPHVPHTAPAMLAPLTVGMTALLL</sequence>
<keyword evidence="2" id="KW-1185">Reference proteome</keyword>
<dbReference type="OrthoDB" id="161573at2759"/>
<protein>
    <submittedName>
        <fullName evidence="1">Uncharacterized protein</fullName>
    </submittedName>
</protein>
<dbReference type="Proteomes" id="UP000237271">
    <property type="component" value="Unassembled WGS sequence"/>
</dbReference>
<evidence type="ECO:0000313" key="2">
    <source>
        <dbReference type="Proteomes" id="UP000237271"/>
    </source>
</evidence>
<evidence type="ECO:0000313" key="1">
    <source>
        <dbReference type="EMBL" id="POM57939.1"/>
    </source>
</evidence>
<accession>A0A2P4WXD9</accession>
<proteinExistence type="predicted"/>
<dbReference type="AlphaFoldDB" id="A0A2P4WXD9"/>